<name>A0A6P4A8Y5_ZIZJJ</name>
<evidence type="ECO:0000256" key="6">
    <source>
        <dbReference type="ARBA" id="ARBA00023065"/>
    </source>
</evidence>
<dbReference type="PANTHER" id="PTHR31064">
    <property type="entry name" value="POTASSIUM TRANSPORT PROTEIN DDB_G0292412-RELATED"/>
    <property type="match status" value="1"/>
</dbReference>
<dbReference type="AlphaFoldDB" id="A0A6P4A8Y5"/>
<evidence type="ECO:0000256" key="4">
    <source>
        <dbReference type="ARBA" id="ARBA00022692"/>
    </source>
</evidence>
<gene>
    <name evidence="10" type="primary">LOC107426704</name>
</gene>
<protein>
    <submittedName>
        <fullName evidence="10">Sodium transporter HKT1</fullName>
    </submittedName>
</protein>
<dbReference type="Proteomes" id="UP001652623">
    <property type="component" value="Chromosome 1"/>
</dbReference>
<keyword evidence="9" id="KW-1185">Reference proteome</keyword>
<feature type="transmembrane region" description="Helical" evidence="8">
    <location>
        <begin position="325"/>
        <end position="355"/>
    </location>
</feature>
<comment type="subcellular location">
    <subcellularLocation>
        <location evidence="1">Membrane</location>
        <topology evidence="1">Multi-pass membrane protein</topology>
    </subcellularLocation>
</comment>
<feature type="transmembrane region" description="Helical" evidence="8">
    <location>
        <begin position="438"/>
        <end position="460"/>
    </location>
</feature>
<keyword evidence="5 8" id="KW-1133">Transmembrane helix</keyword>
<accession>A0A6P4A8Y5</accession>
<dbReference type="Pfam" id="PF02386">
    <property type="entry name" value="TrkH"/>
    <property type="match status" value="1"/>
</dbReference>
<feature type="transmembrane region" description="Helical" evidence="8">
    <location>
        <begin position="53"/>
        <end position="73"/>
    </location>
</feature>
<evidence type="ECO:0000256" key="8">
    <source>
        <dbReference type="SAM" id="Phobius"/>
    </source>
</evidence>
<proteinExistence type="inferred from homology"/>
<reference evidence="10" key="2">
    <citation type="submission" date="2025-08" db="UniProtKB">
        <authorList>
            <consortium name="RefSeq"/>
        </authorList>
    </citation>
    <scope>IDENTIFICATION</scope>
    <source>
        <tissue evidence="10">Seedling</tissue>
    </source>
</reference>
<evidence type="ECO:0000256" key="5">
    <source>
        <dbReference type="ARBA" id="ARBA00022989"/>
    </source>
</evidence>
<feature type="transmembrane region" description="Helical" evidence="8">
    <location>
        <begin position="277"/>
        <end position="305"/>
    </location>
</feature>
<evidence type="ECO:0000256" key="1">
    <source>
        <dbReference type="ARBA" id="ARBA00004141"/>
    </source>
</evidence>
<dbReference type="InterPro" id="IPR003445">
    <property type="entry name" value="Cat_transpt"/>
</dbReference>
<keyword evidence="3" id="KW-0813">Transport</keyword>
<evidence type="ECO:0000256" key="2">
    <source>
        <dbReference type="ARBA" id="ARBA00010864"/>
    </source>
</evidence>
<dbReference type="InParanoid" id="A0A6P4A8Y5"/>
<reference evidence="9" key="1">
    <citation type="submission" date="2025-05" db="UniProtKB">
        <authorList>
            <consortium name="RefSeq"/>
        </authorList>
    </citation>
    <scope>NUCLEOTIDE SEQUENCE [LARGE SCALE GENOMIC DNA]</scope>
</reference>
<feature type="transmembrane region" description="Helical" evidence="8">
    <location>
        <begin position="204"/>
        <end position="227"/>
    </location>
</feature>
<organism evidence="9 10">
    <name type="scientific">Ziziphus jujuba</name>
    <name type="common">Chinese jujube</name>
    <name type="synonym">Ziziphus sativa</name>
    <dbReference type="NCBI Taxonomy" id="326968"/>
    <lineage>
        <taxon>Eukaryota</taxon>
        <taxon>Viridiplantae</taxon>
        <taxon>Streptophyta</taxon>
        <taxon>Embryophyta</taxon>
        <taxon>Tracheophyta</taxon>
        <taxon>Spermatophyta</taxon>
        <taxon>Magnoliopsida</taxon>
        <taxon>eudicotyledons</taxon>
        <taxon>Gunneridae</taxon>
        <taxon>Pentapetalae</taxon>
        <taxon>rosids</taxon>
        <taxon>fabids</taxon>
        <taxon>Rosales</taxon>
        <taxon>Rhamnaceae</taxon>
        <taxon>Paliureae</taxon>
        <taxon>Ziziphus</taxon>
    </lineage>
</organism>
<dbReference type="InterPro" id="IPR051143">
    <property type="entry name" value="TrkH_K-transport"/>
</dbReference>
<comment type="similarity">
    <text evidence="2">Belongs to the TrkH potassium transport family. HKT (TC 2.A.38.3) subfamily.</text>
</comment>
<evidence type="ECO:0000313" key="10">
    <source>
        <dbReference type="RefSeq" id="XP_015892473.3"/>
    </source>
</evidence>
<keyword evidence="6" id="KW-0406">Ion transport</keyword>
<dbReference type="PANTHER" id="PTHR31064:SF30">
    <property type="entry name" value="HIGH-AFFINITY POTASSIUM TRANSPORT PROTEIN-RELATED"/>
    <property type="match status" value="1"/>
</dbReference>
<evidence type="ECO:0000256" key="7">
    <source>
        <dbReference type="ARBA" id="ARBA00023136"/>
    </source>
</evidence>
<sequence>MKINKFDTSLISLISSNKLESFLSCNIIARLRQSTKGLTRLSFRLLVLELNPFWIQLAYFVILSFFGYVALKISKPRTSLKPKDLDLFLTSVSSATVSSMGTVEMEVFSNTQLVIMTILMLTGGEVFVSMLGIQLSRFKLTKSSGGIVEASDLSSTSTADHQMIELSSVPTPIKENKNLDIEIQKDNKNSMPIDGMTKYNSIKCLGYVVLGYMLVVHIFGYTLVTMYTTLVPSANQVLKNKAIEIPTFAVFTVVSTFANCGFVPTNENMIVFKKNSGLLLILIPQILVGNTLYPSCLRFSIWFLWKTTKRKEFDYMLRNYEEMGYSSLLSAVHSSLLAVTVFGFMLVQFVLFCALEWNSEIMDGLNPYQKLMASLFEITNSRHTGESVFDLSTITPAILVLFVVMMYLPPHTSFFSTEDQNKLSKNRRQNHSPSERKSFVECMVFSPLSYISIFVILICITERAKMKKDPLNFNVLNIVIEVVSAYGNVGFSTGYSCKRQLQPESDCIDKWYGFAGRWSAKGKSILILVMLFGRLKKFTLQGGKAWVLS</sequence>
<keyword evidence="7 8" id="KW-0472">Membrane</keyword>
<feature type="transmembrane region" description="Helical" evidence="8">
    <location>
        <begin position="113"/>
        <end position="133"/>
    </location>
</feature>
<dbReference type="KEGG" id="zju:107426704"/>
<dbReference type="GO" id="GO:0005886">
    <property type="term" value="C:plasma membrane"/>
    <property type="evidence" value="ECO:0007669"/>
    <property type="project" value="TreeGrafter"/>
</dbReference>
<dbReference type="RefSeq" id="XP_015892473.3">
    <property type="nucleotide sequence ID" value="XM_016036987.4"/>
</dbReference>
<evidence type="ECO:0000256" key="3">
    <source>
        <dbReference type="ARBA" id="ARBA00022448"/>
    </source>
</evidence>
<dbReference type="GO" id="GO:0015081">
    <property type="term" value="F:sodium ion transmembrane transporter activity"/>
    <property type="evidence" value="ECO:0007669"/>
    <property type="project" value="TreeGrafter"/>
</dbReference>
<keyword evidence="4 8" id="KW-0812">Transmembrane</keyword>
<feature type="transmembrane region" description="Helical" evidence="8">
    <location>
        <begin position="247"/>
        <end position="265"/>
    </location>
</feature>
<feature type="transmembrane region" description="Helical" evidence="8">
    <location>
        <begin position="388"/>
        <end position="408"/>
    </location>
</feature>
<dbReference type="GeneID" id="107426704"/>
<evidence type="ECO:0000313" key="9">
    <source>
        <dbReference type="Proteomes" id="UP001652623"/>
    </source>
</evidence>